<dbReference type="AlphaFoldDB" id="A0A090Q4B4"/>
<evidence type="ECO:0000256" key="1">
    <source>
        <dbReference type="SAM" id="Phobius"/>
    </source>
</evidence>
<keyword evidence="1" id="KW-0812">Transmembrane</keyword>
<accession>A0A090Q4B4</accession>
<evidence type="ECO:0000313" key="2">
    <source>
        <dbReference type="EMBL" id="GAK97002.1"/>
    </source>
</evidence>
<protein>
    <submittedName>
        <fullName evidence="2">Uncharacterized protein</fullName>
    </submittedName>
</protein>
<keyword evidence="1" id="KW-0472">Membrane</keyword>
<comment type="caution">
    <text evidence="2">The sequence shown here is derived from an EMBL/GenBank/DDBJ whole genome shotgun (WGS) entry which is preliminary data.</text>
</comment>
<keyword evidence="1" id="KW-1133">Transmembrane helix</keyword>
<proteinExistence type="predicted"/>
<sequence>MHLDHWYTTGIFCARYSGVYQVALQIVFLGLVSQNQIMLISSLGLLFVTTQMINLKKVDSE</sequence>
<gene>
    <name evidence="2" type="ORF">JCM19294_508</name>
</gene>
<keyword evidence="3" id="KW-1185">Reference proteome</keyword>
<reference evidence="2" key="1">
    <citation type="journal article" date="2014" name="Genome Announc.">
        <title>Draft Genome Sequences of Marine Flavobacterium Nonlabens Strains NR17, NR24, NR27, NR32, NR33, and Ara13.</title>
        <authorList>
            <person name="Nakanishi M."/>
            <person name="Meirelles P."/>
            <person name="Suzuki R."/>
            <person name="Takatani N."/>
            <person name="Mino S."/>
            <person name="Suda W."/>
            <person name="Oshima K."/>
            <person name="Hattori M."/>
            <person name="Ohkuma M."/>
            <person name="Hosokawa M."/>
            <person name="Miyashita K."/>
            <person name="Thompson F.L."/>
            <person name="Niwa A."/>
            <person name="Sawabe T."/>
            <person name="Sawabe T."/>
        </authorList>
    </citation>
    <scope>NUCLEOTIDE SEQUENCE [LARGE SCALE GENOMIC DNA]</scope>
    <source>
        <strain evidence="2">JCM 19294</strain>
    </source>
</reference>
<organism evidence="2 3">
    <name type="scientific">Nonlabens tegetincola</name>
    <dbReference type="NCBI Taxonomy" id="323273"/>
    <lineage>
        <taxon>Bacteria</taxon>
        <taxon>Pseudomonadati</taxon>
        <taxon>Bacteroidota</taxon>
        <taxon>Flavobacteriia</taxon>
        <taxon>Flavobacteriales</taxon>
        <taxon>Flavobacteriaceae</taxon>
        <taxon>Nonlabens</taxon>
    </lineage>
</organism>
<feature type="transmembrane region" description="Helical" evidence="1">
    <location>
        <begin position="37"/>
        <end position="55"/>
    </location>
</feature>
<dbReference type="EMBL" id="BBML01000004">
    <property type="protein sequence ID" value="GAK97002.1"/>
    <property type="molecule type" value="Genomic_DNA"/>
</dbReference>
<dbReference type="Proteomes" id="UP000029221">
    <property type="component" value="Unassembled WGS sequence"/>
</dbReference>
<name>A0A090Q4B4_9FLAO</name>
<evidence type="ECO:0000313" key="3">
    <source>
        <dbReference type="Proteomes" id="UP000029221"/>
    </source>
</evidence>